<dbReference type="GO" id="GO:0071972">
    <property type="term" value="F:peptidoglycan L,D-transpeptidase activity"/>
    <property type="evidence" value="ECO:0007669"/>
    <property type="project" value="TreeGrafter"/>
</dbReference>
<evidence type="ECO:0000313" key="11">
    <source>
        <dbReference type="Proteomes" id="UP000319263"/>
    </source>
</evidence>
<dbReference type="AlphaFoldDB" id="A0A516Q3C1"/>
<evidence type="ECO:0000256" key="7">
    <source>
        <dbReference type="PROSITE-ProRule" id="PRU01373"/>
    </source>
</evidence>
<accession>A0A516Q3C1</accession>
<evidence type="ECO:0000256" key="3">
    <source>
        <dbReference type="ARBA" id="ARBA00022960"/>
    </source>
</evidence>
<evidence type="ECO:0000256" key="4">
    <source>
        <dbReference type="ARBA" id="ARBA00022984"/>
    </source>
</evidence>
<feature type="active site" description="Proton donor/acceptor" evidence="7">
    <location>
        <position position="360"/>
    </location>
</feature>
<dbReference type="GO" id="GO:0016746">
    <property type="term" value="F:acyltransferase activity"/>
    <property type="evidence" value="ECO:0007669"/>
    <property type="project" value="UniProtKB-KW"/>
</dbReference>
<dbReference type="PANTHER" id="PTHR30582:SF2">
    <property type="entry name" value="L,D-TRANSPEPTIDASE YCIB-RELATED"/>
    <property type="match status" value="1"/>
</dbReference>
<comment type="pathway">
    <text evidence="1 7">Cell wall biogenesis; peptidoglycan biosynthesis.</text>
</comment>
<keyword evidence="11" id="KW-1185">Reference proteome</keyword>
<dbReference type="GO" id="GO:0018104">
    <property type="term" value="P:peptidoglycan-protein cross-linking"/>
    <property type="evidence" value="ECO:0007669"/>
    <property type="project" value="TreeGrafter"/>
</dbReference>
<keyword evidence="4 7" id="KW-0573">Peptidoglycan synthesis</keyword>
<dbReference type="Pfam" id="PF17964">
    <property type="entry name" value="Big_10"/>
    <property type="match status" value="1"/>
</dbReference>
<dbReference type="InterPro" id="IPR038063">
    <property type="entry name" value="Transpep_catalytic_dom"/>
</dbReference>
<organism evidence="10 11">
    <name type="scientific">Microlunatus elymi</name>
    <dbReference type="NCBI Taxonomy" id="2596828"/>
    <lineage>
        <taxon>Bacteria</taxon>
        <taxon>Bacillati</taxon>
        <taxon>Actinomycetota</taxon>
        <taxon>Actinomycetes</taxon>
        <taxon>Propionibacteriales</taxon>
        <taxon>Propionibacteriaceae</taxon>
        <taxon>Microlunatus</taxon>
    </lineage>
</organism>
<dbReference type="Proteomes" id="UP000319263">
    <property type="component" value="Chromosome"/>
</dbReference>
<dbReference type="GO" id="GO:0008360">
    <property type="term" value="P:regulation of cell shape"/>
    <property type="evidence" value="ECO:0007669"/>
    <property type="project" value="UniProtKB-UniRule"/>
</dbReference>
<feature type="domain" description="L,D-TPase catalytic" evidence="9">
    <location>
        <begin position="274"/>
        <end position="402"/>
    </location>
</feature>
<dbReference type="GO" id="GO:0071555">
    <property type="term" value="P:cell wall organization"/>
    <property type="evidence" value="ECO:0007669"/>
    <property type="project" value="UniProtKB-UniRule"/>
</dbReference>
<keyword evidence="3 7" id="KW-0133">Cell shape</keyword>
<sequence length="430" mass="45349">MRRFGNPVVRSAVVATVLLTTVGLAGCGQLARGENPLGKSDSGSSQQPTSGQTSAAPKSEPSKSTPPPDPFRLTANVADGAGSVKINKVLKVSATHGDLSKVSVTGTVVDHGKTTKVTVDGKLNSSHSGWTASELLEPNGEYTVKMTGDSDQGGSKTFTSQFSSQELSLDQQVYASFAGTMSGTVGVGTPVVLTFDLPVKDKATFEKHLHVSSSSGQKGSWHWYSDKEVHWRPATYWKPGTRVTASADLNSIPAGNGLYGQTDTSTSFTVGSSVVTKVDLKSDIAKVYVNGKVARTIPVSGGGTDTLSTTTRSGTSLITQKETNYRMTSQMIGLPKTGPQSYDLRVKYAMRITNSGEFLHSAPWNAAYFGRENASHGCVGMSNEDAGWLYKTALPGSPVVVTGTSRELEPQNGLTDWNADFATYAEGSAL</sequence>
<feature type="active site" description="Nucleophile" evidence="7">
    <location>
        <position position="378"/>
    </location>
</feature>
<dbReference type="Gene3D" id="2.40.440.10">
    <property type="entry name" value="L,D-transpeptidase catalytic domain-like"/>
    <property type="match status" value="1"/>
</dbReference>
<dbReference type="UniPathway" id="UPA00219"/>
<dbReference type="Gene3D" id="2.60.40.3710">
    <property type="match status" value="1"/>
</dbReference>
<dbReference type="CDD" id="cd16913">
    <property type="entry name" value="YkuD_like"/>
    <property type="match status" value="1"/>
</dbReference>
<dbReference type="EMBL" id="CP041692">
    <property type="protein sequence ID" value="QDP97916.1"/>
    <property type="molecule type" value="Genomic_DNA"/>
</dbReference>
<evidence type="ECO:0000259" key="9">
    <source>
        <dbReference type="PROSITE" id="PS52029"/>
    </source>
</evidence>
<keyword evidence="5" id="KW-0012">Acyltransferase</keyword>
<dbReference type="KEGG" id="mik:FOE78_20190"/>
<evidence type="ECO:0000256" key="8">
    <source>
        <dbReference type="SAM" id="MobiDB-lite"/>
    </source>
</evidence>
<evidence type="ECO:0000256" key="2">
    <source>
        <dbReference type="ARBA" id="ARBA00022679"/>
    </source>
</evidence>
<evidence type="ECO:0000256" key="1">
    <source>
        <dbReference type="ARBA" id="ARBA00004752"/>
    </source>
</evidence>
<evidence type="ECO:0000256" key="5">
    <source>
        <dbReference type="ARBA" id="ARBA00023315"/>
    </source>
</evidence>
<feature type="compositionally biased region" description="Low complexity" evidence="8">
    <location>
        <begin position="40"/>
        <end position="63"/>
    </location>
</feature>
<keyword evidence="6 7" id="KW-0961">Cell wall biogenesis/degradation</keyword>
<dbReference type="CDD" id="cd13432">
    <property type="entry name" value="LDT_IgD_like_2"/>
    <property type="match status" value="1"/>
</dbReference>
<dbReference type="PROSITE" id="PS51257">
    <property type="entry name" value="PROKAR_LIPOPROTEIN"/>
    <property type="match status" value="1"/>
</dbReference>
<protein>
    <submittedName>
        <fullName evidence="10">L,D-transpeptidase family protein</fullName>
    </submittedName>
</protein>
<name>A0A516Q3C1_9ACTN</name>
<dbReference type="PROSITE" id="PS52029">
    <property type="entry name" value="LD_TPASE"/>
    <property type="match status" value="1"/>
</dbReference>
<evidence type="ECO:0000313" key="10">
    <source>
        <dbReference type="EMBL" id="QDP97916.1"/>
    </source>
</evidence>
<dbReference type="InterPro" id="IPR005490">
    <property type="entry name" value="LD_TPept_cat_dom"/>
</dbReference>
<keyword evidence="2" id="KW-0808">Transferase</keyword>
<gene>
    <name evidence="10" type="ORF">FOE78_20190</name>
</gene>
<dbReference type="GO" id="GO:0005576">
    <property type="term" value="C:extracellular region"/>
    <property type="evidence" value="ECO:0007669"/>
    <property type="project" value="TreeGrafter"/>
</dbReference>
<dbReference type="InterPro" id="IPR041280">
    <property type="entry name" value="Big_10"/>
</dbReference>
<dbReference type="SUPFAM" id="SSF141523">
    <property type="entry name" value="L,D-transpeptidase catalytic domain-like"/>
    <property type="match status" value="1"/>
</dbReference>
<evidence type="ECO:0000256" key="6">
    <source>
        <dbReference type="ARBA" id="ARBA00023316"/>
    </source>
</evidence>
<dbReference type="PANTHER" id="PTHR30582">
    <property type="entry name" value="L,D-TRANSPEPTIDASE"/>
    <property type="match status" value="1"/>
</dbReference>
<dbReference type="InterPro" id="IPR050979">
    <property type="entry name" value="LD-transpeptidase"/>
</dbReference>
<dbReference type="Gene3D" id="2.60.40.3780">
    <property type="match status" value="1"/>
</dbReference>
<reference evidence="10 11" key="1">
    <citation type="submission" date="2019-07" db="EMBL/GenBank/DDBJ databases">
        <title>Microlunatus dokdonensis sp. nov. isolated from the rhizospheric soil of the wild plant Elymus tsukushiensis.</title>
        <authorList>
            <person name="Ghim S.-Y."/>
            <person name="Hwang Y.-J."/>
            <person name="Son J.-S."/>
            <person name="Shin J.-H."/>
        </authorList>
    </citation>
    <scope>NUCLEOTIDE SEQUENCE [LARGE SCALE GENOMIC DNA]</scope>
    <source>
        <strain evidence="10 11">KUDC0627</strain>
    </source>
</reference>
<feature type="region of interest" description="Disordered" evidence="8">
    <location>
        <begin position="34"/>
        <end position="71"/>
    </location>
</feature>
<proteinExistence type="predicted"/>
<dbReference type="Pfam" id="PF03734">
    <property type="entry name" value="YkuD"/>
    <property type="match status" value="1"/>
</dbReference>
<dbReference type="OrthoDB" id="5242354at2"/>